<feature type="transmembrane region" description="Helical" evidence="5">
    <location>
        <begin position="52"/>
        <end position="75"/>
    </location>
</feature>
<keyword evidence="7" id="KW-1185">Reference proteome</keyword>
<gene>
    <name evidence="6" type="ORF">DICVIV_12830</name>
</gene>
<reference evidence="7" key="2">
    <citation type="journal article" date="2016" name="Sci. Rep.">
        <title>Dictyocaulus viviparus genome, variome and transcriptome elucidate lungworm biology and support future intervention.</title>
        <authorList>
            <person name="McNulty S.N."/>
            <person name="Strube C."/>
            <person name="Rosa B.A."/>
            <person name="Martin J.C."/>
            <person name="Tyagi R."/>
            <person name="Choi Y.J."/>
            <person name="Wang Q."/>
            <person name="Hallsworth Pepin K."/>
            <person name="Zhang X."/>
            <person name="Ozersky P."/>
            <person name="Wilson R.K."/>
            <person name="Sternberg P.W."/>
            <person name="Gasser R.B."/>
            <person name="Mitreva M."/>
        </authorList>
    </citation>
    <scope>NUCLEOTIDE SEQUENCE [LARGE SCALE GENOMIC DNA]</scope>
    <source>
        <strain evidence="7">HannoverDv2000</strain>
    </source>
</reference>
<dbReference type="AlphaFoldDB" id="A0A0D8X9E3"/>
<evidence type="ECO:0000256" key="4">
    <source>
        <dbReference type="ARBA" id="ARBA00023136"/>
    </source>
</evidence>
<accession>A0A0D8X9E3</accession>
<reference evidence="6 7" key="1">
    <citation type="submission" date="2013-11" db="EMBL/GenBank/DDBJ databases">
        <title>Draft genome of the bovine lungworm Dictyocaulus viviparus.</title>
        <authorList>
            <person name="Mitreva M."/>
        </authorList>
    </citation>
    <scope>NUCLEOTIDE SEQUENCE [LARGE SCALE GENOMIC DNA]</scope>
    <source>
        <strain evidence="6 7">HannoverDv2000</strain>
    </source>
</reference>
<dbReference type="PANTHER" id="PTHR21706:SF15">
    <property type="entry name" value="TRANSMEMBRANE PROTEIN 65"/>
    <property type="match status" value="1"/>
</dbReference>
<evidence type="ECO:0000256" key="1">
    <source>
        <dbReference type="ARBA" id="ARBA00004141"/>
    </source>
</evidence>
<dbReference type="Proteomes" id="UP000053766">
    <property type="component" value="Unassembled WGS sequence"/>
</dbReference>
<dbReference type="PANTHER" id="PTHR21706">
    <property type="entry name" value="TRANSMEMBRANE PROTEIN 65"/>
    <property type="match status" value="1"/>
</dbReference>
<evidence type="ECO:0000256" key="3">
    <source>
        <dbReference type="ARBA" id="ARBA00022989"/>
    </source>
</evidence>
<evidence type="ECO:0000256" key="2">
    <source>
        <dbReference type="ARBA" id="ARBA00022692"/>
    </source>
</evidence>
<keyword evidence="4 5" id="KW-0472">Membrane</keyword>
<comment type="subcellular location">
    <subcellularLocation>
        <location evidence="1">Membrane</location>
        <topology evidence="1">Multi-pass membrane protein</topology>
    </subcellularLocation>
</comment>
<evidence type="ECO:0000313" key="7">
    <source>
        <dbReference type="Proteomes" id="UP000053766"/>
    </source>
</evidence>
<feature type="transmembrane region" description="Helical" evidence="5">
    <location>
        <begin position="20"/>
        <end position="40"/>
    </location>
</feature>
<organism evidence="6 7">
    <name type="scientific">Dictyocaulus viviparus</name>
    <name type="common">Bovine lungworm</name>
    <dbReference type="NCBI Taxonomy" id="29172"/>
    <lineage>
        <taxon>Eukaryota</taxon>
        <taxon>Metazoa</taxon>
        <taxon>Ecdysozoa</taxon>
        <taxon>Nematoda</taxon>
        <taxon>Chromadorea</taxon>
        <taxon>Rhabditida</taxon>
        <taxon>Rhabditina</taxon>
        <taxon>Rhabditomorpha</taxon>
        <taxon>Strongyloidea</taxon>
        <taxon>Metastrongylidae</taxon>
        <taxon>Dictyocaulus</taxon>
    </lineage>
</organism>
<name>A0A0D8X9E3_DICVI</name>
<evidence type="ECO:0000313" key="6">
    <source>
        <dbReference type="EMBL" id="KJH41200.1"/>
    </source>
</evidence>
<dbReference type="Pfam" id="PF10507">
    <property type="entry name" value="TMEM65"/>
    <property type="match status" value="1"/>
</dbReference>
<dbReference type="InterPro" id="IPR019537">
    <property type="entry name" value="TMEM65"/>
</dbReference>
<proteinExistence type="predicted"/>
<evidence type="ECO:0000256" key="5">
    <source>
        <dbReference type="SAM" id="Phobius"/>
    </source>
</evidence>
<keyword evidence="2 5" id="KW-0812">Transmembrane</keyword>
<dbReference type="OrthoDB" id="430821at2759"/>
<dbReference type="GO" id="GO:0005739">
    <property type="term" value="C:mitochondrion"/>
    <property type="evidence" value="ECO:0007669"/>
    <property type="project" value="TreeGrafter"/>
</dbReference>
<sequence>MEPKRLGNAEIHIDDLVRIWYVSFIPTFVFGALDSALLIVSGQSINSTFAAFYGMSVMGAAALGNVLTKLVLHLIQIRFGHLIERFGLTFPMLSPEQMHNKDVERVTNWATVVFPFAYKSYSH</sequence>
<dbReference type="GO" id="GO:0016020">
    <property type="term" value="C:membrane"/>
    <property type="evidence" value="ECO:0007669"/>
    <property type="project" value="UniProtKB-SubCell"/>
</dbReference>
<dbReference type="EMBL" id="KN716881">
    <property type="protein sequence ID" value="KJH41200.1"/>
    <property type="molecule type" value="Genomic_DNA"/>
</dbReference>
<protein>
    <submittedName>
        <fullName evidence="6">Uncharacterized protein</fullName>
    </submittedName>
</protein>
<keyword evidence="3 5" id="KW-1133">Transmembrane helix</keyword>